<organism evidence="9 10">
    <name type="scientific">Ruminococcus bovis</name>
    <dbReference type="NCBI Taxonomy" id="2564099"/>
    <lineage>
        <taxon>Bacteria</taxon>
        <taxon>Bacillati</taxon>
        <taxon>Bacillota</taxon>
        <taxon>Clostridia</taxon>
        <taxon>Eubacteriales</taxon>
        <taxon>Oscillospiraceae</taxon>
        <taxon>Ruminococcus</taxon>
    </lineage>
</organism>
<evidence type="ECO:0000259" key="8">
    <source>
        <dbReference type="Pfam" id="PF02602"/>
    </source>
</evidence>
<evidence type="ECO:0000256" key="5">
    <source>
        <dbReference type="ARBA" id="ARBA00023244"/>
    </source>
</evidence>
<proteinExistence type="inferred from homology"/>
<dbReference type="SUPFAM" id="SSF69618">
    <property type="entry name" value="HemD-like"/>
    <property type="match status" value="1"/>
</dbReference>
<dbReference type="GO" id="GO:0019354">
    <property type="term" value="P:siroheme biosynthetic process"/>
    <property type="evidence" value="ECO:0007669"/>
    <property type="project" value="InterPro"/>
</dbReference>
<dbReference type="InterPro" id="IPR014777">
    <property type="entry name" value="4pyrrole_Mease_sub1"/>
</dbReference>
<dbReference type="Gene3D" id="3.40.50.10090">
    <property type="match status" value="2"/>
</dbReference>
<sequence length="490" mass="54077">MGVVYLVGAGCGDYDLITMRGYELLKKCDVLVYDSLIDSKFLDFVKDTCEKIPVGKRAGQKSAKQEDINNILVTKAKENNIVVRLKGGDPFVFGRGGEEIISLKENNIPYEVVPGITSSVAVPELSGIPVTHRKTARSFTVITGHTKDDLLPENMEHFAKLKGTLVFLMGLNNIEKITQSLIANGKEKSTPSAVISNGATKNQVVVKGTLENIAEKVKENNVKSPAIITVGETSSYDFSRTIKLPLDNTTVTVTGTKRFSEKLQQKLYEKGASVTHLNYLKVEKYNQNRNLENALKNLSDYSLIVLTSINGAEIFFEKLIEYKIDVRKLSNIKFAVIGSGTAKTMENHGIIPDLVPAEFTSLALGNLIAKTYENGKVLILRAEKGSKDLTEVLSKNNIDYDDIKTYDVINSSKSMEKEVTTDYITFASSSGVEEFFKNNFTISERTKIVSIGNITSKSLLKHNVKDFITSQVADTNGLLSAIINDVKFRK</sequence>
<dbReference type="GO" id="GO:0004852">
    <property type="term" value="F:uroporphyrinogen-III synthase activity"/>
    <property type="evidence" value="ECO:0007669"/>
    <property type="project" value="InterPro"/>
</dbReference>
<dbReference type="InterPro" id="IPR006366">
    <property type="entry name" value="CobA/CysG_C"/>
</dbReference>
<dbReference type="PROSITE" id="PS00840">
    <property type="entry name" value="SUMT_2"/>
    <property type="match status" value="1"/>
</dbReference>
<dbReference type="InterPro" id="IPR014776">
    <property type="entry name" value="4pyrrole_Mease_sub2"/>
</dbReference>
<feature type="domain" description="Tetrapyrrole methylase" evidence="7">
    <location>
        <begin position="4"/>
        <end position="213"/>
    </location>
</feature>
<dbReference type="InterPro" id="IPR000878">
    <property type="entry name" value="4pyrrol_Mease"/>
</dbReference>
<keyword evidence="2 6" id="KW-0489">Methyltransferase</keyword>
<dbReference type="InterPro" id="IPR003043">
    <property type="entry name" value="Uropor_MeTrfase_CS"/>
</dbReference>
<dbReference type="CDD" id="cd11642">
    <property type="entry name" value="SUMT"/>
    <property type="match status" value="1"/>
</dbReference>
<dbReference type="InterPro" id="IPR003754">
    <property type="entry name" value="4pyrrol_synth_uPrphyn_synth"/>
</dbReference>
<dbReference type="Proteomes" id="UP000301475">
    <property type="component" value="Chromosome"/>
</dbReference>
<dbReference type="RefSeq" id="WP_138157573.1">
    <property type="nucleotide sequence ID" value="NZ_CP039381.1"/>
</dbReference>
<dbReference type="CDD" id="cd06578">
    <property type="entry name" value="HemD"/>
    <property type="match status" value="1"/>
</dbReference>
<evidence type="ECO:0000256" key="4">
    <source>
        <dbReference type="ARBA" id="ARBA00022691"/>
    </source>
</evidence>
<dbReference type="AlphaFoldDB" id="A0A4P8XZA4"/>
<dbReference type="EC" id="2.1.1.107" evidence="1"/>
<dbReference type="PANTHER" id="PTHR45790">
    <property type="entry name" value="SIROHEME SYNTHASE-RELATED"/>
    <property type="match status" value="1"/>
</dbReference>
<dbReference type="Pfam" id="PF02602">
    <property type="entry name" value="HEM4"/>
    <property type="match status" value="1"/>
</dbReference>
<dbReference type="InterPro" id="IPR036108">
    <property type="entry name" value="4pyrrol_syn_uPrphyn_synt_sf"/>
</dbReference>
<keyword evidence="5" id="KW-0627">Porphyrin biosynthesis</keyword>
<evidence type="ECO:0000256" key="3">
    <source>
        <dbReference type="ARBA" id="ARBA00022679"/>
    </source>
</evidence>
<feature type="domain" description="Tetrapyrrole biosynthesis uroporphyrinogen III synthase" evidence="8">
    <location>
        <begin position="262"/>
        <end position="479"/>
    </location>
</feature>
<gene>
    <name evidence="9" type="primary">cobA</name>
    <name evidence="9" type="ORF">E5Z56_09460</name>
</gene>
<keyword evidence="10" id="KW-1185">Reference proteome</keyword>
<dbReference type="OrthoDB" id="9815856at2"/>
<comment type="similarity">
    <text evidence="6">Belongs to the precorrin methyltransferase family.</text>
</comment>
<protein>
    <recommendedName>
        <fullName evidence="1">uroporphyrinogen-III C-methyltransferase</fullName>
        <ecNumber evidence="1">2.1.1.107</ecNumber>
    </recommendedName>
</protein>
<dbReference type="FunFam" id="3.40.1010.10:FF:000001">
    <property type="entry name" value="Siroheme synthase"/>
    <property type="match status" value="1"/>
</dbReference>
<reference evidence="9 10" key="1">
    <citation type="submission" date="2019-04" db="EMBL/GenBank/DDBJ databases">
        <authorList>
            <person name="Embree M."/>
            <person name="Gaffney J.R."/>
        </authorList>
    </citation>
    <scope>NUCLEOTIDE SEQUENCE [LARGE SCALE GENOMIC DNA]</scope>
    <source>
        <strain evidence="9 10">JE7A12</strain>
    </source>
</reference>
<dbReference type="GO" id="GO:0032259">
    <property type="term" value="P:methylation"/>
    <property type="evidence" value="ECO:0007669"/>
    <property type="project" value="UniProtKB-KW"/>
</dbReference>
<name>A0A4P8XZA4_9FIRM</name>
<dbReference type="EMBL" id="CP039381">
    <property type="protein sequence ID" value="QCT07569.1"/>
    <property type="molecule type" value="Genomic_DNA"/>
</dbReference>
<dbReference type="FunFam" id="3.30.950.10:FF:000001">
    <property type="entry name" value="Siroheme synthase"/>
    <property type="match status" value="1"/>
</dbReference>
<evidence type="ECO:0000313" key="9">
    <source>
        <dbReference type="EMBL" id="QCT07569.1"/>
    </source>
</evidence>
<evidence type="ECO:0000313" key="10">
    <source>
        <dbReference type="Proteomes" id="UP000301475"/>
    </source>
</evidence>
<dbReference type="GO" id="GO:0004851">
    <property type="term" value="F:uroporphyrin-III C-methyltransferase activity"/>
    <property type="evidence" value="ECO:0007669"/>
    <property type="project" value="UniProtKB-EC"/>
</dbReference>
<evidence type="ECO:0000259" key="7">
    <source>
        <dbReference type="Pfam" id="PF00590"/>
    </source>
</evidence>
<dbReference type="InterPro" id="IPR050161">
    <property type="entry name" value="Siro_Cobalamin_biosynth"/>
</dbReference>
<accession>A0A4P8XZA4</accession>
<dbReference type="KEGG" id="ruj:E5Z56_09460"/>
<dbReference type="PANTHER" id="PTHR45790:SF3">
    <property type="entry name" value="S-ADENOSYL-L-METHIONINE-DEPENDENT UROPORPHYRINOGEN III METHYLTRANSFERASE, CHLOROPLASTIC"/>
    <property type="match status" value="1"/>
</dbReference>
<keyword evidence="4" id="KW-0949">S-adenosyl-L-methionine</keyword>
<dbReference type="SUPFAM" id="SSF53790">
    <property type="entry name" value="Tetrapyrrole methylase"/>
    <property type="match status" value="1"/>
</dbReference>
<dbReference type="Pfam" id="PF00590">
    <property type="entry name" value="TP_methylase"/>
    <property type="match status" value="1"/>
</dbReference>
<dbReference type="InterPro" id="IPR035996">
    <property type="entry name" value="4pyrrol_Methylase_sf"/>
</dbReference>
<dbReference type="NCBIfam" id="NF004790">
    <property type="entry name" value="PRK06136.1"/>
    <property type="match status" value="1"/>
</dbReference>
<dbReference type="Gene3D" id="3.40.1010.10">
    <property type="entry name" value="Cobalt-precorrin-4 Transmethylase, Domain 1"/>
    <property type="match status" value="1"/>
</dbReference>
<evidence type="ECO:0000256" key="6">
    <source>
        <dbReference type="RuleBase" id="RU003960"/>
    </source>
</evidence>
<evidence type="ECO:0000256" key="1">
    <source>
        <dbReference type="ARBA" id="ARBA00012162"/>
    </source>
</evidence>
<evidence type="ECO:0000256" key="2">
    <source>
        <dbReference type="ARBA" id="ARBA00022603"/>
    </source>
</evidence>
<dbReference type="Gene3D" id="3.30.950.10">
    <property type="entry name" value="Methyltransferase, Cobalt-precorrin-4 Transmethylase, Domain 2"/>
    <property type="match status" value="1"/>
</dbReference>
<keyword evidence="3 6" id="KW-0808">Transferase</keyword>
<dbReference type="NCBIfam" id="TIGR01469">
    <property type="entry name" value="cobA_cysG_Cterm"/>
    <property type="match status" value="1"/>
</dbReference>